<sequence length="159" mass="17817">MKIKVVTVGKLKEKYLKDGIAEYTKRISRFAKLEVIELADEKTPDKASELENQKILETEGARILSKVGERDFVVVLAIEGKTFSSEDFSKQLEQASIKGYSTLSFIIGGSLGLAPIVKNRANLSVSFGRLTLPHQLMRLVLVEQIYRAFTIQQGSPYHK</sequence>
<dbReference type="NCBIfam" id="NF000985">
    <property type="entry name" value="PRK00103.1-3"/>
    <property type="match status" value="1"/>
</dbReference>
<evidence type="ECO:0000256" key="2">
    <source>
        <dbReference type="ARBA" id="ARBA00022603"/>
    </source>
</evidence>
<comment type="function">
    <text evidence="6">Specifically methylates the pseudouridine at position 1915 (m3Psi1915) in 23S rRNA.</text>
</comment>
<organism evidence="7 8">
    <name type="scientific">Streptococcus oralis subsp. tigurinus</name>
    <dbReference type="NCBI Taxonomy" id="1077464"/>
    <lineage>
        <taxon>Bacteria</taxon>
        <taxon>Bacillati</taxon>
        <taxon>Bacillota</taxon>
        <taxon>Bacilli</taxon>
        <taxon>Lactobacillales</taxon>
        <taxon>Streptococcaceae</taxon>
        <taxon>Streptococcus</taxon>
    </lineage>
</organism>
<dbReference type="AlphaFoldDB" id="A0A1X1GLF5"/>
<evidence type="ECO:0000313" key="8">
    <source>
        <dbReference type="Proteomes" id="UP000193030"/>
    </source>
</evidence>
<evidence type="ECO:0000256" key="5">
    <source>
        <dbReference type="ARBA" id="ARBA00038303"/>
    </source>
</evidence>
<comment type="similarity">
    <text evidence="5 6">Belongs to the RNA methyltransferase RlmH family.</text>
</comment>
<dbReference type="InterPro" id="IPR029026">
    <property type="entry name" value="tRNA_m1G_MTases_N"/>
</dbReference>
<protein>
    <recommendedName>
        <fullName evidence="6">Ribosomal RNA large subunit methyltransferase H</fullName>
        <ecNumber evidence="6">2.1.1.177</ecNumber>
    </recommendedName>
    <alternativeName>
        <fullName evidence="6">23S rRNA (pseudouridine1915-N3)-methyltransferase</fullName>
    </alternativeName>
    <alternativeName>
        <fullName evidence="6">23S rRNA m3Psi1915 methyltransferase</fullName>
    </alternativeName>
    <alternativeName>
        <fullName evidence="6">rRNA (pseudouridine-N3-)-methyltransferase RlmH</fullName>
    </alternativeName>
</protein>
<dbReference type="PIRSF" id="PIRSF004505">
    <property type="entry name" value="MT_bac"/>
    <property type="match status" value="1"/>
</dbReference>
<dbReference type="PANTHER" id="PTHR33603">
    <property type="entry name" value="METHYLTRANSFERASE"/>
    <property type="match status" value="1"/>
</dbReference>
<dbReference type="Pfam" id="PF02590">
    <property type="entry name" value="SPOUT_MTase"/>
    <property type="match status" value="1"/>
</dbReference>
<evidence type="ECO:0000256" key="3">
    <source>
        <dbReference type="ARBA" id="ARBA00022679"/>
    </source>
</evidence>
<feature type="binding site" evidence="6">
    <location>
        <position position="76"/>
    </location>
    <ligand>
        <name>S-adenosyl-L-methionine</name>
        <dbReference type="ChEBI" id="CHEBI:59789"/>
    </ligand>
</feature>
<feature type="binding site" evidence="6">
    <location>
        <position position="108"/>
    </location>
    <ligand>
        <name>S-adenosyl-L-methionine</name>
        <dbReference type="ChEBI" id="CHEBI:59789"/>
    </ligand>
</feature>
<evidence type="ECO:0000313" key="7">
    <source>
        <dbReference type="EMBL" id="ORO47708.1"/>
    </source>
</evidence>
<dbReference type="Proteomes" id="UP000193030">
    <property type="component" value="Unassembled WGS sequence"/>
</dbReference>
<dbReference type="InterPro" id="IPR029028">
    <property type="entry name" value="Alpha/beta_knot_MTases"/>
</dbReference>
<dbReference type="Gene3D" id="3.40.1280.10">
    <property type="match status" value="1"/>
</dbReference>
<evidence type="ECO:0000256" key="6">
    <source>
        <dbReference type="HAMAP-Rule" id="MF_00658"/>
    </source>
</evidence>
<comment type="catalytic activity">
    <reaction evidence="6">
        <text>pseudouridine(1915) in 23S rRNA + S-adenosyl-L-methionine = N(3)-methylpseudouridine(1915) in 23S rRNA + S-adenosyl-L-homocysteine + H(+)</text>
        <dbReference type="Rhea" id="RHEA:42752"/>
        <dbReference type="Rhea" id="RHEA-COMP:10221"/>
        <dbReference type="Rhea" id="RHEA-COMP:10222"/>
        <dbReference type="ChEBI" id="CHEBI:15378"/>
        <dbReference type="ChEBI" id="CHEBI:57856"/>
        <dbReference type="ChEBI" id="CHEBI:59789"/>
        <dbReference type="ChEBI" id="CHEBI:65314"/>
        <dbReference type="ChEBI" id="CHEBI:74486"/>
        <dbReference type="EC" id="2.1.1.177"/>
    </reaction>
</comment>
<dbReference type="RefSeq" id="WP_084874668.1">
    <property type="nucleotide sequence ID" value="NZ_NCUG01000017.1"/>
</dbReference>
<dbReference type="SUPFAM" id="SSF75217">
    <property type="entry name" value="alpha/beta knot"/>
    <property type="match status" value="1"/>
</dbReference>
<dbReference type="PANTHER" id="PTHR33603:SF1">
    <property type="entry name" value="RIBOSOMAL RNA LARGE SUBUNIT METHYLTRANSFERASE H"/>
    <property type="match status" value="1"/>
</dbReference>
<dbReference type="NCBIfam" id="TIGR00246">
    <property type="entry name" value="tRNA_RlmH_YbeA"/>
    <property type="match status" value="1"/>
</dbReference>
<evidence type="ECO:0000256" key="1">
    <source>
        <dbReference type="ARBA" id="ARBA00022552"/>
    </source>
</evidence>
<dbReference type="GO" id="GO:0005737">
    <property type="term" value="C:cytoplasm"/>
    <property type="evidence" value="ECO:0007669"/>
    <property type="project" value="UniProtKB-SubCell"/>
</dbReference>
<accession>A0A1X1GLF5</accession>
<keyword evidence="3 6" id="KW-0808">Transferase</keyword>
<comment type="caution">
    <text evidence="7">The sequence shown here is derived from an EMBL/GenBank/DDBJ whole genome shotgun (WGS) entry which is preliminary data.</text>
</comment>
<feature type="binding site" evidence="6">
    <location>
        <begin position="127"/>
        <end position="132"/>
    </location>
    <ligand>
        <name>S-adenosyl-L-methionine</name>
        <dbReference type="ChEBI" id="CHEBI:59789"/>
    </ligand>
</feature>
<dbReference type="EMBL" id="NCUG01000017">
    <property type="protein sequence ID" value="ORO47708.1"/>
    <property type="molecule type" value="Genomic_DNA"/>
</dbReference>
<proteinExistence type="inferred from homology"/>
<comment type="subunit">
    <text evidence="6">Homodimer.</text>
</comment>
<keyword evidence="6" id="KW-0963">Cytoplasm</keyword>
<keyword evidence="4 6" id="KW-0949">S-adenosyl-L-methionine</keyword>
<dbReference type="InterPro" id="IPR003742">
    <property type="entry name" value="RlmH-like"/>
</dbReference>
<keyword evidence="2 6" id="KW-0489">Methyltransferase</keyword>
<dbReference type="GO" id="GO:0070038">
    <property type="term" value="F:rRNA (pseudouridine-N3-)-methyltransferase activity"/>
    <property type="evidence" value="ECO:0007669"/>
    <property type="project" value="UniProtKB-UniRule"/>
</dbReference>
<dbReference type="CDD" id="cd18081">
    <property type="entry name" value="RlmH-like"/>
    <property type="match status" value="1"/>
</dbReference>
<keyword evidence="1 6" id="KW-0698">rRNA processing</keyword>
<dbReference type="HAMAP" id="MF_00658">
    <property type="entry name" value="23SrRNA_methyltr_H"/>
    <property type="match status" value="1"/>
</dbReference>
<name>A0A1X1GLF5_STROR</name>
<evidence type="ECO:0000256" key="4">
    <source>
        <dbReference type="ARBA" id="ARBA00022691"/>
    </source>
</evidence>
<gene>
    <name evidence="6" type="primary">rlmH</name>
    <name evidence="7" type="ORF">B7725_03950</name>
</gene>
<comment type="subcellular location">
    <subcellularLocation>
        <location evidence="6">Cytoplasm</location>
    </subcellularLocation>
</comment>
<reference evidence="7 8" key="1">
    <citation type="journal article" date="2016" name="Eur. J. Clin. Microbiol. Infect. Dis.">
        <title>Whole genome sequencing as a tool for phylogenetic analysis of clinical strains of Mitis group streptococci.</title>
        <authorList>
            <person name="Rasmussen L.H."/>
            <person name="Dargis R."/>
            <person name="Hojholt K."/>
            <person name="Christensen J.J."/>
            <person name="Skovgaard O."/>
            <person name="Justesen U.S."/>
            <person name="Rosenvinge F.S."/>
            <person name="Moser C."/>
            <person name="Lukjancenko O."/>
            <person name="Rasmussen S."/>
            <person name="Nielsen X.C."/>
        </authorList>
    </citation>
    <scope>NUCLEOTIDE SEQUENCE [LARGE SCALE GENOMIC DNA]</scope>
    <source>
        <strain evidence="7 8">OD_314165_09</strain>
    </source>
</reference>
<dbReference type="EC" id="2.1.1.177" evidence="6"/>